<evidence type="ECO:0000313" key="5">
    <source>
        <dbReference type="Proteomes" id="UP000265120"/>
    </source>
</evidence>
<keyword evidence="2" id="KW-0328">Glycosyltransferase</keyword>
<dbReference type="InterPro" id="IPR002213">
    <property type="entry name" value="UDP_glucos_trans"/>
</dbReference>
<dbReference type="OMA" id="GINCDEG"/>
<accession>A0A3P8VB41</accession>
<reference evidence="4" key="2">
    <citation type="submission" date="2025-09" db="UniProtKB">
        <authorList>
            <consortium name="Ensembl"/>
        </authorList>
    </citation>
    <scope>IDENTIFICATION</scope>
</reference>
<organism evidence="4 5">
    <name type="scientific">Cynoglossus semilaevis</name>
    <name type="common">Tongue sole</name>
    <dbReference type="NCBI Taxonomy" id="244447"/>
    <lineage>
        <taxon>Eukaryota</taxon>
        <taxon>Metazoa</taxon>
        <taxon>Chordata</taxon>
        <taxon>Craniata</taxon>
        <taxon>Vertebrata</taxon>
        <taxon>Euteleostomi</taxon>
        <taxon>Actinopterygii</taxon>
        <taxon>Neopterygii</taxon>
        <taxon>Teleostei</taxon>
        <taxon>Neoteleostei</taxon>
        <taxon>Acanthomorphata</taxon>
        <taxon>Carangaria</taxon>
        <taxon>Pleuronectiformes</taxon>
        <taxon>Pleuronectoidei</taxon>
        <taxon>Cynoglossidae</taxon>
        <taxon>Cynoglossinae</taxon>
        <taxon>Cynoglossus</taxon>
    </lineage>
</organism>
<dbReference type="PANTHER" id="PTHR48043:SF32">
    <property type="entry name" value="UDP-GLUCURONOSYLTRANSFERASE"/>
    <property type="match status" value="1"/>
</dbReference>
<dbReference type="InParanoid" id="A0A3P8VB41"/>
<comment type="similarity">
    <text evidence="1">Belongs to the UDP-glycosyltransferase family.</text>
</comment>
<dbReference type="SUPFAM" id="SSF53756">
    <property type="entry name" value="UDP-Glycosyltransferase/glycogen phosphorylase"/>
    <property type="match status" value="1"/>
</dbReference>
<dbReference type="Ensembl" id="ENSCSET00000010581.1">
    <property type="protein sequence ID" value="ENSCSEP00000010456.1"/>
    <property type="gene ID" value="ENSCSEG00000006720.1"/>
</dbReference>
<keyword evidence="5" id="KW-1185">Reference proteome</keyword>
<evidence type="ECO:0000313" key="4">
    <source>
        <dbReference type="Ensembl" id="ENSCSEP00000010456.1"/>
    </source>
</evidence>
<proteinExistence type="inferred from homology"/>
<dbReference type="GeneTree" id="ENSGT00940000166282"/>
<evidence type="ECO:0000256" key="3">
    <source>
        <dbReference type="ARBA" id="ARBA00022679"/>
    </source>
</evidence>
<dbReference type="PANTHER" id="PTHR48043">
    <property type="entry name" value="EG:EG0003.4 PROTEIN-RELATED"/>
    <property type="match status" value="1"/>
</dbReference>
<sequence length="168" mass="19224">MLDDPVFIKKMQDVHFDLMLTDPALNLGVLLGSYLKLPMVYNVRWINVGEAHFSIAPSPVSYVPVPGSELNDNMGFQDRIKNMLHYLYNAVTLHFIINPHYSDLLQRHFPPGTDLLSLQQRADIWLIRTDFVFEFPRPTMPNVVYIGGFQARPAISCIFAKPSSFNEI</sequence>
<dbReference type="Pfam" id="PF00201">
    <property type="entry name" value="UDPGT"/>
    <property type="match status" value="1"/>
</dbReference>
<evidence type="ECO:0000256" key="2">
    <source>
        <dbReference type="ARBA" id="ARBA00022676"/>
    </source>
</evidence>
<protein>
    <submittedName>
        <fullName evidence="4">Uncharacterized protein</fullName>
    </submittedName>
</protein>
<name>A0A3P8VB41_CYNSE</name>
<dbReference type="Proteomes" id="UP000265120">
    <property type="component" value="Unassembled WGS sequence"/>
</dbReference>
<dbReference type="AlphaFoldDB" id="A0A3P8VB41"/>
<dbReference type="InterPro" id="IPR050271">
    <property type="entry name" value="UDP-glycosyltransferase"/>
</dbReference>
<dbReference type="GO" id="GO:0008194">
    <property type="term" value="F:UDP-glycosyltransferase activity"/>
    <property type="evidence" value="ECO:0007669"/>
    <property type="project" value="InterPro"/>
</dbReference>
<evidence type="ECO:0000256" key="1">
    <source>
        <dbReference type="ARBA" id="ARBA00009995"/>
    </source>
</evidence>
<reference evidence="4" key="1">
    <citation type="submission" date="2025-08" db="UniProtKB">
        <authorList>
            <consortium name="Ensembl"/>
        </authorList>
    </citation>
    <scope>IDENTIFICATION</scope>
</reference>
<keyword evidence="3" id="KW-0808">Transferase</keyword>